<gene>
    <name evidence="3" type="ORF">CAY53_01740</name>
</gene>
<dbReference type="InterPro" id="IPR009057">
    <property type="entry name" value="Homeodomain-like_sf"/>
</dbReference>
<dbReference type="GO" id="GO:0043565">
    <property type="term" value="F:sequence-specific DNA binding"/>
    <property type="evidence" value="ECO:0007669"/>
    <property type="project" value="InterPro"/>
</dbReference>
<dbReference type="Pfam" id="PF02954">
    <property type="entry name" value="HTH_8"/>
    <property type="match status" value="1"/>
</dbReference>
<reference evidence="3" key="1">
    <citation type="submission" date="2017-05" db="EMBL/GenBank/DDBJ databases">
        <authorList>
            <person name="Song R."/>
            <person name="Chenine A.L."/>
            <person name="Ruprecht R.M."/>
        </authorList>
    </citation>
    <scope>NUCLEOTIDE SEQUENCE</scope>
    <source>
        <strain evidence="3">ORNL</strain>
    </source>
</reference>
<evidence type="ECO:0000256" key="1">
    <source>
        <dbReference type="SAM" id="MobiDB-lite"/>
    </source>
</evidence>
<dbReference type="Gene3D" id="1.10.10.60">
    <property type="entry name" value="Homeodomain-like"/>
    <property type="match status" value="1"/>
</dbReference>
<organism evidence="3 4">
    <name type="scientific">Desulfobulbus oralis</name>
    <dbReference type="NCBI Taxonomy" id="1986146"/>
    <lineage>
        <taxon>Bacteria</taxon>
        <taxon>Pseudomonadati</taxon>
        <taxon>Thermodesulfobacteriota</taxon>
        <taxon>Desulfobulbia</taxon>
        <taxon>Desulfobulbales</taxon>
        <taxon>Desulfobulbaceae</taxon>
        <taxon>Desulfobulbus</taxon>
    </lineage>
</organism>
<dbReference type="InterPro" id="IPR002197">
    <property type="entry name" value="HTH_Fis"/>
</dbReference>
<feature type="region of interest" description="Disordered" evidence="1">
    <location>
        <begin position="1"/>
        <end position="23"/>
    </location>
</feature>
<accession>A0A2L1GL17</accession>
<reference evidence="3" key="2">
    <citation type="journal article" date="2018" name="MBio">
        <title>Insights into the evolution of host association through the isolation and characterization of a novel human periodontal pathobiont, Desulfobulbus oralis.</title>
        <authorList>
            <person name="Cross K.L."/>
            <person name="Chirania P."/>
            <person name="Xiong W."/>
            <person name="Beall C.J."/>
            <person name="Elkins J.G."/>
            <person name="Giannone R.J."/>
            <person name="Griffen A.L."/>
            <person name="Guss A.M."/>
            <person name="Hettich R.L."/>
            <person name="Joshi S.S."/>
            <person name="Mokrzan E.M."/>
            <person name="Martin R.K."/>
            <person name="Zhulin I.B."/>
            <person name="Leys E.J."/>
            <person name="Podar M."/>
        </authorList>
    </citation>
    <scope>NUCLEOTIDE SEQUENCE [LARGE SCALE GENOMIC DNA]</scope>
    <source>
        <strain evidence="3">ORNL</strain>
    </source>
</reference>
<evidence type="ECO:0000313" key="3">
    <source>
        <dbReference type="EMBL" id="AVD70365.1"/>
    </source>
</evidence>
<proteinExistence type="predicted"/>
<dbReference type="Proteomes" id="UP000239867">
    <property type="component" value="Chromosome"/>
</dbReference>
<feature type="domain" description="DNA binding HTH" evidence="2">
    <location>
        <begin position="10"/>
        <end position="31"/>
    </location>
</feature>
<name>A0A2L1GL17_9BACT</name>
<evidence type="ECO:0000313" key="4">
    <source>
        <dbReference type="Proteomes" id="UP000239867"/>
    </source>
</evidence>
<evidence type="ECO:0000259" key="2">
    <source>
        <dbReference type="Pfam" id="PF02954"/>
    </source>
</evidence>
<dbReference type="OrthoDB" id="5496274at2"/>
<keyword evidence="4" id="KW-1185">Reference proteome</keyword>
<dbReference type="KEGG" id="deo:CAY53_01740"/>
<dbReference type="EMBL" id="CP021255">
    <property type="protein sequence ID" value="AVD70365.1"/>
    <property type="molecule type" value="Genomic_DNA"/>
</dbReference>
<protein>
    <recommendedName>
        <fullName evidence="2">DNA binding HTH domain-containing protein</fullName>
    </recommendedName>
</protein>
<sequence>MTGAHGAPSNKVKTAKALGISRSKLYRKLRERGLFSGHEKEPRENAQ</sequence>
<dbReference type="RefSeq" id="WP_104935680.1">
    <property type="nucleotide sequence ID" value="NZ_CP021255.1"/>
</dbReference>
<dbReference type="SUPFAM" id="SSF46689">
    <property type="entry name" value="Homeodomain-like"/>
    <property type="match status" value="1"/>
</dbReference>
<dbReference type="AlphaFoldDB" id="A0A2L1GL17"/>